<evidence type="ECO:0000313" key="10">
    <source>
        <dbReference type="EMBL" id="OUR74952.1"/>
    </source>
</evidence>
<reference evidence="11" key="1">
    <citation type="journal article" date="2017" name="Proc. Natl. Acad. Sci. U.S.A.">
        <title>Simulation of Deepwater Horizon oil plume reveals substrate specialization within a complex community of hydrocarbon degraders.</title>
        <authorList>
            <person name="Hu P."/>
            <person name="Dubinsky E.A."/>
            <person name="Probst A.J."/>
            <person name="Wang J."/>
            <person name="Sieber C.M.K."/>
            <person name="Tom L.M."/>
            <person name="Gardinali P."/>
            <person name="Banfield J.F."/>
            <person name="Atlas R.M."/>
            <person name="Andersen G.L."/>
        </authorList>
    </citation>
    <scope>NUCLEOTIDE SEQUENCE [LARGE SCALE GENOMIC DNA]</scope>
</reference>
<organism evidence="10 11">
    <name type="scientific">Colwellia psychrerythraea</name>
    <name type="common">Vibrio psychroerythus</name>
    <dbReference type="NCBI Taxonomy" id="28229"/>
    <lineage>
        <taxon>Bacteria</taxon>
        <taxon>Pseudomonadati</taxon>
        <taxon>Pseudomonadota</taxon>
        <taxon>Gammaproteobacteria</taxon>
        <taxon>Alteromonadales</taxon>
        <taxon>Colwelliaceae</taxon>
        <taxon>Colwellia</taxon>
    </lineage>
</organism>
<dbReference type="PIRSF" id="PIRSF005572">
    <property type="entry name" value="NifS"/>
    <property type="match status" value="1"/>
</dbReference>
<protein>
    <recommendedName>
        <fullName evidence="8">Cysteine desulfurase</fullName>
        <ecNumber evidence="8">2.8.1.7</ecNumber>
    </recommendedName>
</protein>
<evidence type="ECO:0000313" key="11">
    <source>
        <dbReference type="Proteomes" id="UP000243053"/>
    </source>
</evidence>
<evidence type="ECO:0000256" key="1">
    <source>
        <dbReference type="ARBA" id="ARBA00001933"/>
    </source>
</evidence>
<dbReference type="Proteomes" id="UP000243053">
    <property type="component" value="Unassembled WGS sequence"/>
</dbReference>
<dbReference type="InterPro" id="IPR015421">
    <property type="entry name" value="PyrdxlP-dep_Trfase_major"/>
</dbReference>
<evidence type="ECO:0000259" key="9">
    <source>
        <dbReference type="Pfam" id="PF00266"/>
    </source>
</evidence>
<evidence type="ECO:0000256" key="3">
    <source>
        <dbReference type="ARBA" id="ARBA00010447"/>
    </source>
</evidence>
<evidence type="ECO:0000256" key="8">
    <source>
        <dbReference type="RuleBase" id="RU004506"/>
    </source>
</evidence>
<evidence type="ECO:0000256" key="5">
    <source>
        <dbReference type="ARBA" id="ARBA00022898"/>
    </source>
</evidence>
<comment type="caution">
    <text evidence="10">The sequence shown here is derived from an EMBL/GenBank/DDBJ whole genome shotgun (WGS) entry which is preliminary data.</text>
</comment>
<dbReference type="GO" id="GO:0006534">
    <property type="term" value="P:cysteine metabolic process"/>
    <property type="evidence" value="ECO:0007669"/>
    <property type="project" value="UniProtKB-UniRule"/>
</dbReference>
<dbReference type="GO" id="GO:0031071">
    <property type="term" value="F:cysteine desulfurase activity"/>
    <property type="evidence" value="ECO:0007669"/>
    <property type="project" value="UniProtKB-UniRule"/>
</dbReference>
<comment type="function">
    <text evidence="2 8">Catalyzes the removal of elemental sulfur and selenium atoms from L-cysteine, L-cystine, L-selenocysteine, and L-selenocystine to produce L-alanine.</text>
</comment>
<dbReference type="InterPro" id="IPR015422">
    <property type="entry name" value="PyrdxlP-dep_Trfase_small"/>
</dbReference>
<dbReference type="SUPFAM" id="SSF53383">
    <property type="entry name" value="PLP-dependent transferases"/>
    <property type="match status" value="1"/>
</dbReference>
<comment type="similarity">
    <text evidence="3 8">Belongs to the class-V pyridoxal-phosphate-dependent aminotransferase family. Csd subfamily.</text>
</comment>
<dbReference type="AlphaFoldDB" id="A0A1Y5DWR2"/>
<name>A0A1Y5DWR2_COLPS</name>
<dbReference type="GO" id="GO:0030170">
    <property type="term" value="F:pyridoxal phosphate binding"/>
    <property type="evidence" value="ECO:0007669"/>
    <property type="project" value="UniProtKB-UniRule"/>
</dbReference>
<dbReference type="PANTHER" id="PTHR43586">
    <property type="entry name" value="CYSTEINE DESULFURASE"/>
    <property type="match status" value="1"/>
</dbReference>
<keyword evidence="5 8" id="KW-0663">Pyridoxal phosphate</keyword>
<feature type="domain" description="Aminotransferase class V" evidence="9">
    <location>
        <begin position="35"/>
        <end position="403"/>
    </location>
</feature>
<evidence type="ECO:0000256" key="2">
    <source>
        <dbReference type="ARBA" id="ARBA00002824"/>
    </source>
</evidence>
<dbReference type="InterPro" id="IPR015424">
    <property type="entry name" value="PyrdxlP-dep_Trfase"/>
</dbReference>
<dbReference type="EC" id="2.8.1.7" evidence="8"/>
<evidence type="ECO:0000256" key="6">
    <source>
        <dbReference type="ARBA" id="ARBA00050776"/>
    </source>
</evidence>
<gene>
    <name evidence="10" type="ORF">A9Q75_18960</name>
</gene>
<dbReference type="EMBL" id="MAAF01000120">
    <property type="protein sequence ID" value="OUR74952.1"/>
    <property type="molecule type" value="Genomic_DNA"/>
</dbReference>
<dbReference type="PANTHER" id="PTHR43586:SF8">
    <property type="entry name" value="CYSTEINE DESULFURASE 1, CHLOROPLASTIC"/>
    <property type="match status" value="1"/>
</dbReference>
<dbReference type="Pfam" id="PF00266">
    <property type="entry name" value="Aminotran_5"/>
    <property type="match status" value="1"/>
</dbReference>
<dbReference type="InterPro" id="IPR016454">
    <property type="entry name" value="Cysteine_dSase"/>
</dbReference>
<dbReference type="InterPro" id="IPR020578">
    <property type="entry name" value="Aminotrans_V_PyrdxlP_BS"/>
</dbReference>
<evidence type="ECO:0000256" key="7">
    <source>
        <dbReference type="RuleBase" id="RU004504"/>
    </source>
</evidence>
<dbReference type="InterPro" id="IPR010970">
    <property type="entry name" value="Cys_dSase_SufS"/>
</dbReference>
<dbReference type="Gene3D" id="3.40.640.10">
    <property type="entry name" value="Type I PLP-dependent aspartate aminotransferase-like (Major domain)"/>
    <property type="match status" value="1"/>
</dbReference>
<keyword evidence="4 8" id="KW-0808">Transferase</keyword>
<accession>A0A1Y5DWR2</accession>
<sequence length="415" mass="45769">MSSSCNPAQNTIDWTALRSDFPLLSQQAHNKQLAYLDNAATTQKPNAVIEAIAHYYRVDNANVHRGVYELSERATQSYEATRNKVQNFLNAWSREEIIFVRGATEAINLVAQSYARPALKPGDEILISAMEHHSNIVPWQMVCKKTGAQLAIIPINDSAEIMLERYQQLLNEKTRLVAVTHVSNALGSINPVQQMITMAHEKEIPVLLDGAQAAAHLSVDVQALDCDFYTFSSHKAYGPTGVGVLYGKKRHLDAMEPYQGGGDMISSVRFEHTEYNSLPYKFEAGTPNIAGVVGFGAALDYLSAVGFDNIVQREQQLLDYATLKLQAISGLHIIGRAKNKASIISFVLDCAHSHDISTILDHQGVAIRAGHHCAMPVMERFNVPATARASMAFYNNEADIDQLVRGLAQVFKLFS</sequence>
<comment type="catalytic activity">
    <reaction evidence="6 8">
        <text>(sulfur carrier)-H + L-cysteine = (sulfur carrier)-SH + L-alanine</text>
        <dbReference type="Rhea" id="RHEA:43892"/>
        <dbReference type="Rhea" id="RHEA-COMP:14737"/>
        <dbReference type="Rhea" id="RHEA-COMP:14739"/>
        <dbReference type="ChEBI" id="CHEBI:29917"/>
        <dbReference type="ChEBI" id="CHEBI:35235"/>
        <dbReference type="ChEBI" id="CHEBI:57972"/>
        <dbReference type="ChEBI" id="CHEBI:64428"/>
        <dbReference type="EC" id="2.8.1.7"/>
    </reaction>
</comment>
<dbReference type="NCBIfam" id="TIGR01979">
    <property type="entry name" value="sufS"/>
    <property type="match status" value="1"/>
</dbReference>
<dbReference type="PROSITE" id="PS00595">
    <property type="entry name" value="AA_TRANSFER_CLASS_5"/>
    <property type="match status" value="1"/>
</dbReference>
<dbReference type="CDD" id="cd06453">
    <property type="entry name" value="SufS_like"/>
    <property type="match status" value="1"/>
</dbReference>
<dbReference type="Gene3D" id="3.90.1150.10">
    <property type="entry name" value="Aspartate Aminotransferase, domain 1"/>
    <property type="match status" value="1"/>
</dbReference>
<proteinExistence type="inferred from homology"/>
<evidence type="ECO:0000256" key="4">
    <source>
        <dbReference type="ARBA" id="ARBA00022679"/>
    </source>
</evidence>
<comment type="cofactor">
    <cofactor evidence="1 7">
        <name>pyridoxal 5'-phosphate</name>
        <dbReference type="ChEBI" id="CHEBI:597326"/>
    </cofactor>
</comment>
<dbReference type="InterPro" id="IPR000192">
    <property type="entry name" value="Aminotrans_V_dom"/>
</dbReference>